<dbReference type="EMBL" id="BPLR01019790">
    <property type="protein sequence ID" value="GIX71809.1"/>
    <property type="molecule type" value="Genomic_DNA"/>
</dbReference>
<name>A0AAV4MIJ8_CAEEX</name>
<dbReference type="AlphaFoldDB" id="A0AAV4MIJ8"/>
<evidence type="ECO:0000313" key="2">
    <source>
        <dbReference type="Proteomes" id="UP001054945"/>
    </source>
</evidence>
<protein>
    <submittedName>
        <fullName evidence="1">Uncharacterized protein</fullName>
    </submittedName>
</protein>
<accession>A0AAV4MIJ8</accession>
<evidence type="ECO:0000313" key="1">
    <source>
        <dbReference type="EMBL" id="GIX71809.1"/>
    </source>
</evidence>
<gene>
    <name evidence="1" type="ORF">CEXT_36791</name>
</gene>
<organism evidence="1 2">
    <name type="scientific">Caerostris extrusa</name>
    <name type="common">Bark spider</name>
    <name type="synonym">Caerostris bankana</name>
    <dbReference type="NCBI Taxonomy" id="172846"/>
    <lineage>
        <taxon>Eukaryota</taxon>
        <taxon>Metazoa</taxon>
        <taxon>Ecdysozoa</taxon>
        <taxon>Arthropoda</taxon>
        <taxon>Chelicerata</taxon>
        <taxon>Arachnida</taxon>
        <taxon>Araneae</taxon>
        <taxon>Araneomorphae</taxon>
        <taxon>Entelegynae</taxon>
        <taxon>Araneoidea</taxon>
        <taxon>Araneidae</taxon>
        <taxon>Caerostris</taxon>
    </lineage>
</organism>
<dbReference type="Proteomes" id="UP001054945">
    <property type="component" value="Unassembled WGS sequence"/>
</dbReference>
<keyword evidence="2" id="KW-1185">Reference proteome</keyword>
<proteinExistence type="predicted"/>
<reference evidence="1 2" key="1">
    <citation type="submission" date="2021-06" db="EMBL/GenBank/DDBJ databases">
        <title>Caerostris extrusa draft genome.</title>
        <authorList>
            <person name="Kono N."/>
            <person name="Arakawa K."/>
        </authorList>
    </citation>
    <scope>NUCLEOTIDE SEQUENCE [LARGE SCALE GENOMIC DNA]</scope>
</reference>
<comment type="caution">
    <text evidence="1">The sequence shown here is derived from an EMBL/GenBank/DDBJ whole genome shotgun (WGS) entry which is preliminary data.</text>
</comment>
<sequence>MKKFKTKENCRKAIDAPIFRRKTIDLYEMKQENEMYNDMQSSNKNIAAGEANEDASNLDQCDIEINMKIECSDFTEVPLNSTDIISKDKKKRKKRHT</sequence>